<comment type="caution">
    <text evidence="2">The sequence shown here is derived from an EMBL/GenBank/DDBJ whole genome shotgun (WGS) entry which is preliminary data.</text>
</comment>
<dbReference type="EMBL" id="BMDY01000046">
    <property type="protein sequence ID" value="GGB21824.1"/>
    <property type="molecule type" value="Genomic_DNA"/>
</dbReference>
<accession>A0ABQ1I7U6</accession>
<name>A0ABQ1I7U6_9ALTE</name>
<protein>
    <recommendedName>
        <fullName evidence="1">Transposase IS4-like domain-containing protein</fullName>
    </recommendedName>
</protein>
<dbReference type="Pfam" id="PF01609">
    <property type="entry name" value="DDE_Tnp_1"/>
    <property type="match status" value="1"/>
</dbReference>
<dbReference type="InterPro" id="IPR053172">
    <property type="entry name" value="Tn903_transposase"/>
</dbReference>
<dbReference type="PANTHER" id="PTHR34631">
    <property type="match status" value="1"/>
</dbReference>
<keyword evidence="3" id="KW-1185">Reference proteome</keyword>
<proteinExistence type="predicted"/>
<reference evidence="3" key="1">
    <citation type="journal article" date="2019" name="Int. J. Syst. Evol. Microbiol.">
        <title>The Global Catalogue of Microorganisms (GCM) 10K type strain sequencing project: providing services to taxonomists for standard genome sequencing and annotation.</title>
        <authorList>
            <consortium name="The Broad Institute Genomics Platform"/>
            <consortium name="The Broad Institute Genome Sequencing Center for Infectious Disease"/>
            <person name="Wu L."/>
            <person name="Ma J."/>
        </authorList>
    </citation>
    <scope>NUCLEOTIDE SEQUENCE [LARGE SCALE GENOMIC DNA]</scope>
    <source>
        <strain evidence="3">CGMCC 1.10131</strain>
    </source>
</reference>
<dbReference type="PANTHER" id="PTHR34631:SF3">
    <property type="entry name" value="ISSOD12 TRANSPOSASE TNPA_ISSOD12"/>
    <property type="match status" value="1"/>
</dbReference>
<organism evidence="2 3">
    <name type="scientific">Agarivorans gilvus</name>
    <dbReference type="NCBI Taxonomy" id="680279"/>
    <lineage>
        <taxon>Bacteria</taxon>
        <taxon>Pseudomonadati</taxon>
        <taxon>Pseudomonadota</taxon>
        <taxon>Gammaproteobacteria</taxon>
        <taxon>Alteromonadales</taxon>
        <taxon>Alteromonadaceae</taxon>
        <taxon>Agarivorans</taxon>
    </lineage>
</organism>
<gene>
    <name evidence="2" type="ORF">GCM10007414_39020</name>
</gene>
<evidence type="ECO:0000313" key="3">
    <source>
        <dbReference type="Proteomes" id="UP000651977"/>
    </source>
</evidence>
<evidence type="ECO:0000313" key="2">
    <source>
        <dbReference type="EMBL" id="GGB21824.1"/>
    </source>
</evidence>
<dbReference type="Proteomes" id="UP000651977">
    <property type="component" value="Unassembled WGS sequence"/>
</dbReference>
<feature type="domain" description="Transposase IS4-like" evidence="1">
    <location>
        <begin position="2"/>
        <end position="102"/>
    </location>
</feature>
<sequence>MSADGAYDTRQSYQEVQRKRAVALIPPRKNAGLWEPGHPRNAVVQALKQGELENWKRDNAYHLRSLSKTAMYRFKQLLSDKLSLRCYNAQVGEIMAGVCALNKMSRLGMPARQLSE</sequence>
<dbReference type="InterPro" id="IPR002559">
    <property type="entry name" value="Transposase_11"/>
</dbReference>
<evidence type="ECO:0000259" key="1">
    <source>
        <dbReference type="Pfam" id="PF01609"/>
    </source>
</evidence>